<accession>A0A1F5ZR72</accession>
<dbReference type="InterPro" id="IPR011146">
    <property type="entry name" value="HIT-like"/>
</dbReference>
<dbReference type="SUPFAM" id="SSF54197">
    <property type="entry name" value="HIT-like"/>
    <property type="match status" value="1"/>
</dbReference>
<dbReference type="GO" id="GO:0003824">
    <property type="term" value="F:catalytic activity"/>
    <property type="evidence" value="ECO:0007669"/>
    <property type="project" value="InterPro"/>
</dbReference>
<dbReference type="PANTHER" id="PTHR23089">
    <property type="entry name" value="HISTIDINE TRIAD HIT PROTEIN"/>
    <property type="match status" value="1"/>
</dbReference>
<evidence type="ECO:0000313" key="5">
    <source>
        <dbReference type="EMBL" id="OGG14592.1"/>
    </source>
</evidence>
<dbReference type="EMBL" id="MFJE01000013">
    <property type="protein sequence ID" value="OGG14592.1"/>
    <property type="molecule type" value="Genomic_DNA"/>
</dbReference>
<dbReference type="PROSITE" id="PS51084">
    <property type="entry name" value="HIT_2"/>
    <property type="match status" value="1"/>
</dbReference>
<feature type="short sequence motif" description="Histidine triad motif" evidence="2 3">
    <location>
        <begin position="97"/>
        <end position="101"/>
    </location>
</feature>
<evidence type="ECO:0000256" key="1">
    <source>
        <dbReference type="PIRSR" id="PIRSR601310-1"/>
    </source>
</evidence>
<proteinExistence type="predicted"/>
<evidence type="ECO:0000313" key="6">
    <source>
        <dbReference type="Proteomes" id="UP000177383"/>
    </source>
</evidence>
<dbReference type="Proteomes" id="UP000177383">
    <property type="component" value="Unassembled WGS sequence"/>
</dbReference>
<feature type="domain" description="HIT" evidence="4">
    <location>
        <begin position="5"/>
        <end position="112"/>
    </location>
</feature>
<dbReference type="PROSITE" id="PS00892">
    <property type="entry name" value="HIT_1"/>
    <property type="match status" value="1"/>
</dbReference>
<dbReference type="STRING" id="1798375.A2773_02280"/>
<organism evidence="5 6">
    <name type="scientific">Candidatus Gottesmanbacteria bacterium RIFCSPHIGHO2_01_FULL_39_10</name>
    <dbReference type="NCBI Taxonomy" id="1798375"/>
    <lineage>
        <taxon>Bacteria</taxon>
        <taxon>Candidatus Gottesmaniibacteriota</taxon>
    </lineage>
</organism>
<dbReference type="Gene3D" id="3.30.428.10">
    <property type="entry name" value="HIT-like"/>
    <property type="match status" value="1"/>
</dbReference>
<dbReference type="InterPro" id="IPR001310">
    <property type="entry name" value="Histidine_triad_HIT"/>
</dbReference>
<evidence type="ECO:0000259" key="4">
    <source>
        <dbReference type="PROSITE" id="PS51084"/>
    </source>
</evidence>
<name>A0A1F5ZR72_9BACT</name>
<dbReference type="PRINTS" id="PR00332">
    <property type="entry name" value="HISTRIAD"/>
</dbReference>
<protein>
    <submittedName>
        <fullName evidence="5">Histidine triad nucleotide-binding protein</fullName>
    </submittedName>
</protein>
<sequence length="114" mass="13040">MKDCIFCKIIKGEIPGKFFYKDKDLVVFHDISPKAPVHVLLVPVKHIESLQYITREDEKLIGKVMAKIPEIARKLGIDDGFKIAVNNGRIAGQIVFHLHIHILGGWKRSPEWEI</sequence>
<dbReference type="InterPro" id="IPR019808">
    <property type="entry name" value="Histidine_triad_CS"/>
</dbReference>
<dbReference type="AlphaFoldDB" id="A0A1F5ZR72"/>
<feature type="active site" description="Tele-AMP-histidine intermediate" evidence="1">
    <location>
        <position position="99"/>
    </location>
</feature>
<evidence type="ECO:0000256" key="2">
    <source>
        <dbReference type="PIRSR" id="PIRSR601310-3"/>
    </source>
</evidence>
<gene>
    <name evidence="5" type="ORF">A2773_02280</name>
</gene>
<comment type="caution">
    <text evidence="5">The sequence shown here is derived from an EMBL/GenBank/DDBJ whole genome shotgun (WGS) entry which is preliminary data.</text>
</comment>
<dbReference type="InterPro" id="IPR036265">
    <property type="entry name" value="HIT-like_sf"/>
</dbReference>
<dbReference type="CDD" id="cd01276">
    <property type="entry name" value="PKCI_related"/>
    <property type="match status" value="1"/>
</dbReference>
<dbReference type="Pfam" id="PF01230">
    <property type="entry name" value="HIT"/>
    <property type="match status" value="1"/>
</dbReference>
<reference evidence="5 6" key="1">
    <citation type="journal article" date="2016" name="Nat. Commun.">
        <title>Thousands of microbial genomes shed light on interconnected biogeochemical processes in an aquifer system.</title>
        <authorList>
            <person name="Anantharaman K."/>
            <person name="Brown C.T."/>
            <person name="Hug L.A."/>
            <person name="Sharon I."/>
            <person name="Castelle C.J."/>
            <person name="Probst A.J."/>
            <person name="Thomas B.C."/>
            <person name="Singh A."/>
            <person name="Wilkins M.J."/>
            <person name="Karaoz U."/>
            <person name="Brodie E.L."/>
            <person name="Williams K.H."/>
            <person name="Hubbard S.S."/>
            <person name="Banfield J.F."/>
        </authorList>
    </citation>
    <scope>NUCLEOTIDE SEQUENCE [LARGE SCALE GENOMIC DNA]</scope>
</reference>
<evidence type="ECO:0000256" key="3">
    <source>
        <dbReference type="PROSITE-ProRule" id="PRU00464"/>
    </source>
</evidence>